<keyword evidence="2 4" id="KW-0378">Hydrolase</keyword>
<sequence length="204" mass="21683">MESKTLWRGEQPLVLASKSATRLSLLVHAGMPVETVSTDVNERGLQAEAGDLDPSRIALMLARAKAAAGAVAAPGRIVLGADQTLALGTEIFHKPRTVEAARAQLETLSGKTHALHSAATVVMDGEIAFETVASAYLTMRPLTQDILDTYLGAAGQRVLTSVGAYQLESVGVHLFSKVEGDHFTILGLPLLQLLPFFRDQGMLP</sequence>
<evidence type="ECO:0000313" key="6">
    <source>
        <dbReference type="Proteomes" id="UP001241747"/>
    </source>
</evidence>
<proteinExistence type="inferred from homology"/>
<dbReference type="Gene3D" id="3.90.950.10">
    <property type="match status" value="1"/>
</dbReference>
<comment type="function">
    <text evidence="4">Nucleoside triphosphate pyrophosphatase. May have a dual role in cell division arrest and in preventing the incorporation of modified nucleotides into cellular nucleic acids.</text>
</comment>
<name>A0ABU0LF78_XANAG</name>
<dbReference type="HAMAP" id="MF_00528">
    <property type="entry name" value="Maf"/>
    <property type="match status" value="1"/>
</dbReference>
<dbReference type="Pfam" id="PF02545">
    <property type="entry name" value="Maf"/>
    <property type="match status" value="1"/>
</dbReference>
<dbReference type="InterPro" id="IPR029001">
    <property type="entry name" value="ITPase-like_fam"/>
</dbReference>
<accession>A0ABU0LF78</accession>
<keyword evidence="6" id="KW-1185">Reference proteome</keyword>
<dbReference type="EMBL" id="JAUSVY010000005">
    <property type="protein sequence ID" value="MDQ0505763.1"/>
    <property type="molecule type" value="Genomic_DNA"/>
</dbReference>
<comment type="cofactor">
    <cofactor evidence="1 4">
        <name>a divalent metal cation</name>
        <dbReference type="ChEBI" id="CHEBI:60240"/>
    </cofactor>
</comment>
<evidence type="ECO:0000256" key="4">
    <source>
        <dbReference type="HAMAP-Rule" id="MF_00528"/>
    </source>
</evidence>
<comment type="catalytic activity">
    <reaction evidence="4">
        <text>a ribonucleoside 5'-triphosphate + H2O = a ribonucleoside 5'-phosphate + diphosphate + H(+)</text>
        <dbReference type="Rhea" id="RHEA:23996"/>
        <dbReference type="ChEBI" id="CHEBI:15377"/>
        <dbReference type="ChEBI" id="CHEBI:15378"/>
        <dbReference type="ChEBI" id="CHEBI:33019"/>
        <dbReference type="ChEBI" id="CHEBI:58043"/>
        <dbReference type="ChEBI" id="CHEBI:61557"/>
        <dbReference type="EC" id="3.6.1.9"/>
    </reaction>
</comment>
<dbReference type="Proteomes" id="UP001241747">
    <property type="component" value="Unassembled WGS sequence"/>
</dbReference>
<comment type="catalytic activity">
    <reaction evidence="4">
        <text>a 2'-deoxyribonucleoside 5'-triphosphate + H2O = a 2'-deoxyribonucleoside 5'-phosphate + diphosphate + H(+)</text>
        <dbReference type="Rhea" id="RHEA:44644"/>
        <dbReference type="ChEBI" id="CHEBI:15377"/>
        <dbReference type="ChEBI" id="CHEBI:15378"/>
        <dbReference type="ChEBI" id="CHEBI:33019"/>
        <dbReference type="ChEBI" id="CHEBI:61560"/>
        <dbReference type="ChEBI" id="CHEBI:65317"/>
        <dbReference type="EC" id="3.6.1.9"/>
    </reaction>
</comment>
<dbReference type="PIRSF" id="PIRSF006305">
    <property type="entry name" value="Maf"/>
    <property type="match status" value="1"/>
</dbReference>
<feature type="active site" description="Proton acceptor" evidence="4">
    <location>
        <position position="82"/>
    </location>
</feature>
<dbReference type="RefSeq" id="WP_237345443.1">
    <property type="nucleotide sequence ID" value="NZ_JABWGX010000010.1"/>
</dbReference>
<comment type="caution">
    <text evidence="4">Lacks conserved residue(s) required for the propagation of feature annotation.</text>
</comment>
<gene>
    <name evidence="5" type="ORF">QOZ94_002563</name>
</gene>
<keyword evidence="4" id="KW-0963">Cytoplasm</keyword>
<evidence type="ECO:0000256" key="3">
    <source>
        <dbReference type="ARBA" id="ARBA00023080"/>
    </source>
</evidence>
<dbReference type="InterPro" id="IPR003697">
    <property type="entry name" value="Maf-like"/>
</dbReference>
<reference evidence="5 6" key="1">
    <citation type="submission" date="2023-07" db="EMBL/GenBank/DDBJ databases">
        <title>Genomic Encyclopedia of Type Strains, Phase IV (KMG-IV): sequencing the most valuable type-strain genomes for metagenomic binning, comparative biology and taxonomic classification.</title>
        <authorList>
            <person name="Goeker M."/>
        </authorList>
    </citation>
    <scope>NUCLEOTIDE SEQUENCE [LARGE SCALE GENOMIC DNA]</scope>
    <source>
        <strain evidence="5 6">DSM 3770</strain>
    </source>
</reference>
<evidence type="ECO:0000256" key="1">
    <source>
        <dbReference type="ARBA" id="ARBA00001968"/>
    </source>
</evidence>
<evidence type="ECO:0000256" key="2">
    <source>
        <dbReference type="ARBA" id="ARBA00022801"/>
    </source>
</evidence>
<dbReference type="PANTHER" id="PTHR43213">
    <property type="entry name" value="BIFUNCTIONAL DTTP/UTP PYROPHOSPHATASE/METHYLTRANSFERASE PROTEIN-RELATED"/>
    <property type="match status" value="1"/>
</dbReference>
<evidence type="ECO:0000313" key="5">
    <source>
        <dbReference type="EMBL" id="MDQ0505763.1"/>
    </source>
</evidence>
<keyword evidence="3 4" id="KW-0546">Nucleotide metabolism</keyword>
<dbReference type="EC" id="3.6.1.9" evidence="4"/>
<dbReference type="PANTHER" id="PTHR43213:SF5">
    <property type="entry name" value="BIFUNCTIONAL DTTP_UTP PYROPHOSPHATASE_METHYLTRANSFERASE PROTEIN-RELATED"/>
    <property type="match status" value="1"/>
</dbReference>
<comment type="similarity">
    <text evidence="4">Belongs to the Maf family.</text>
</comment>
<comment type="subcellular location">
    <subcellularLocation>
        <location evidence="4">Cytoplasm</location>
    </subcellularLocation>
</comment>
<comment type="caution">
    <text evidence="5">The sequence shown here is derived from an EMBL/GenBank/DDBJ whole genome shotgun (WGS) entry which is preliminary data.</text>
</comment>
<dbReference type="SUPFAM" id="SSF52972">
    <property type="entry name" value="ITPase-like"/>
    <property type="match status" value="1"/>
</dbReference>
<protein>
    <recommendedName>
        <fullName evidence="4">Nucleoside triphosphate pyrophosphatase</fullName>
        <ecNumber evidence="4">3.6.1.9</ecNumber>
    </recommendedName>
    <alternativeName>
        <fullName evidence="4">Nucleotide pyrophosphatase</fullName>
        <shortName evidence="4">Nucleotide PPase</shortName>
    </alternativeName>
</protein>
<organism evidence="5 6">
    <name type="scientific">Xanthobacter agilis</name>
    <dbReference type="NCBI Taxonomy" id="47492"/>
    <lineage>
        <taxon>Bacteria</taxon>
        <taxon>Pseudomonadati</taxon>
        <taxon>Pseudomonadota</taxon>
        <taxon>Alphaproteobacteria</taxon>
        <taxon>Hyphomicrobiales</taxon>
        <taxon>Xanthobacteraceae</taxon>
        <taxon>Xanthobacter</taxon>
    </lineage>
</organism>